<evidence type="ECO:0000256" key="8">
    <source>
        <dbReference type="ARBA" id="ARBA00022967"/>
    </source>
</evidence>
<sequence length="494" mass="54635">MSDVILEMKNITKRFPGVIALDDVSFRVNKGEIRALVGENGAGKSTLMKILNGVYSADSGEIWMHGKRVMNKNPLEAQKNGLSIIYQEFNLVPSLSVAENIFIGRLKKGKKAIQWKDINKKAEELMHSLNYNIDVREAVENLSVAEKQMIEITKALSVDAKVIIMDEPSAVLTENELKNLFDIVLDLKSKGITVIYISHRLEEIFQICDSVTVLRDGQIIDTSAVKDTTKQQLIEKMVGRKLEQEFPARDAVLGETVLKVSALNRGNKVKNVSFELRKGEILGLAGLVGAGRTEAVRLLVGADKAVSGTVEIKGQKLNMKSPLEAKKNGIVLLPEDRKTQGLLLEMPITQNISVVGLEKVKNKFRLIGESIEKEEAQKYFKTLKIKAPSATQRVSFLSGGNQQKVVIAKWLFSGADILIFDEPTRGIDVGAKYEIYMVMNELAAQGKAIIMISSDMNEVVAMSDRVIVMHDGEIRGELEGAEINPEAVLKYAIE</sequence>
<dbReference type="Proteomes" id="UP000095544">
    <property type="component" value="Unassembled WGS sequence"/>
</dbReference>
<dbReference type="GO" id="GO:0005524">
    <property type="term" value="F:ATP binding"/>
    <property type="evidence" value="ECO:0007669"/>
    <property type="project" value="UniProtKB-KW"/>
</dbReference>
<dbReference type="PROSITE" id="PS00211">
    <property type="entry name" value="ABC_TRANSPORTER_1"/>
    <property type="match status" value="1"/>
</dbReference>
<protein>
    <submittedName>
        <fullName evidence="11">Ribose import ATP-binding protein RbsA</fullName>
        <ecNumber evidence="11">3.6.3.17</ecNumber>
    </submittedName>
</protein>
<dbReference type="InterPro" id="IPR017871">
    <property type="entry name" value="ABC_transporter-like_CS"/>
</dbReference>
<keyword evidence="9" id="KW-0472">Membrane</keyword>
<dbReference type="SMART" id="SM00382">
    <property type="entry name" value="AAA"/>
    <property type="match status" value="2"/>
</dbReference>
<keyword evidence="4" id="KW-0762">Sugar transport</keyword>
<dbReference type="InterPro" id="IPR050107">
    <property type="entry name" value="ABC_carbohydrate_import_ATPase"/>
</dbReference>
<dbReference type="CDD" id="cd03216">
    <property type="entry name" value="ABC_Carb_Monos_I"/>
    <property type="match status" value="1"/>
</dbReference>
<gene>
    <name evidence="11" type="primary">rbsA_8</name>
    <name evidence="11" type="ORF">ERS852491_02829</name>
</gene>
<dbReference type="Gene3D" id="3.40.50.300">
    <property type="entry name" value="P-loop containing nucleotide triphosphate hydrolases"/>
    <property type="match status" value="2"/>
</dbReference>
<organism evidence="11 12">
    <name type="scientific">Faecalicatena contorta</name>
    <dbReference type="NCBI Taxonomy" id="39482"/>
    <lineage>
        <taxon>Bacteria</taxon>
        <taxon>Bacillati</taxon>
        <taxon>Bacillota</taxon>
        <taxon>Clostridia</taxon>
        <taxon>Lachnospirales</taxon>
        <taxon>Lachnospiraceae</taxon>
        <taxon>Faecalicatena</taxon>
    </lineage>
</organism>
<dbReference type="GO" id="GO:0005886">
    <property type="term" value="C:plasma membrane"/>
    <property type="evidence" value="ECO:0007669"/>
    <property type="project" value="UniProtKB-SubCell"/>
</dbReference>
<keyword evidence="5" id="KW-0677">Repeat</keyword>
<evidence type="ECO:0000256" key="3">
    <source>
        <dbReference type="ARBA" id="ARBA00022475"/>
    </source>
</evidence>
<dbReference type="RefSeq" id="WP_044926797.1">
    <property type="nucleotide sequence ID" value="NZ_BQNQ01000001.1"/>
</dbReference>
<dbReference type="EMBL" id="CYZU01000026">
    <property type="protein sequence ID" value="CUO64281.1"/>
    <property type="molecule type" value="Genomic_DNA"/>
</dbReference>
<dbReference type="EC" id="3.6.3.17" evidence="11"/>
<name>A0A174GQN6_9FIRM</name>
<evidence type="ECO:0000256" key="6">
    <source>
        <dbReference type="ARBA" id="ARBA00022741"/>
    </source>
</evidence>
<accession>A0A174GQN6</accession>
<dbReference type="InterPro" id="IPR003439">
    <property type="entry name" value="ABC_transporter-like_ATP-bd"/>
</dbReference>
<dbReference type="PANTHER" id="PTHR43790:SF3">
    <property type="entry name" value="D-ALLOSE IMPORT ATP-BINDING PROTEIN ALSA-RELATED"/>
    <property type="match status" value="1"/>
</dbReference>
<evidence type="ECO:0000256" key="1">
    <source>
        <dbReference type="ARBA" id="ARBA00004202"/>
    </source>
</evidence>
<dbReference type="OrthoDB" id="9771863at2"/>
<dbReference type="AlphaFoldDB" id="A0A174GQN6"/>
<evidence type="ECO:0000256" key="7">
    <source>
        <dbReference type="ARBA" id="ARBA00022840"/>
    </source>
</evidence>
<dbReference type="InterPro" id="IPR003593">
    <property type="entry name" value="AAA+_ATPase"/>
</dbReference>
<keyword evidence="11" id="KW-0378">Hydrolase</keyword>
<keyword evidence="7 11" id="KW-0067">ATP-binding</keyword>
<dbReference type="PROSITE" id="PS50893">
    <property type="entry name" value="ABC_TRANSPORTER_2"/>
    <property type="match status" value="2"/>
</dbReference>
<evidence type="ECO:0000313" key="11">
    <source>
        <dbReference type="EMBL" id="CUO64281.1"/>
    </source>
</evidence>
<dbReference type="FunFam" id="3.40.50.300:FF:000127">
    <property type="entry name" value="Ribose import ATP-binding protein RbsA"/>
    <property type="match status" value="1"/>
</dbReference>
<dbReference type="STRING" id="39482.ERS852491_02829"/>
<dbReference type="InterPro" id="IPR027417">
    <property type="entry name" value="P-loop_NTPase"/>
</dbReference>
<dbReference type="GeneID" id="93335981"/>
<evidence type="ECO:0000256" key="4">
    <source>
        <dbReference type="ARBA" id="ARBA00022597"/>
    </source>
</evidence>
<keyword evidence="8" id="KW-1278">Translocase</keyword>
<feature type="domain" description="ABC transporter" evidence="10">
    <location>
        <begin position="6"/>
        <end position="241"/>
    </location>
</feature>
<dbReference type="GO" id="GO:0016887">
    <property type="term" value="F:ATP hydrolysis activity"/>
    <property type="evidence" value="ECO:0007669"/>
    <property type="project" value="InterPro"/>
</dbReference>
<keyword evidence="2" id="KW-0813">Transport</keyword>
<dbReference type="PANTHER" id="PTHR43790">
    <property type="entry name" value="CARBOHYDRATE TRANSPORT ATP-BINDING PROTEIN MG119-RELATED"/>
    <property type="match status" value="1"/>
</dbReference>
<keyword evidence="6" id="KW-0547">Nucleotide-binding</keyword>
<reference evidence="11 12" key="1">
    <citation type="submission" date="2015-09" db="EMBL/GenBank/DDBJ databases">
        <authorList>
            <consortium name="Pathogen Informatics"/>
        </authorList>
    </citation>
    <scope>NUCLEOTIDE SEQUENCE [LARGE SCALE GENOMIC DNA]</scope>
    <source>
        <strain evidence="11 12">2789STDY5834876</strain>
    </source>
</reference>
<evidence type="ECO:0000313" key="12">
    <source>
        <dbReference type="Proteomes" id="UP000095544"/>
    </source>
</evidence>
<evidence type="ECO:0000256" key="5">
    <source>
        <dbReference type="ARBA" id="ARBA00022737"/>
    </source>
</evidence>
<proteinExistence type="predicted"/>
<dbReference type="Pfam" id="PF00005">
    <property type="entry name" value="ABC_tran"/>
    <property type="match status" value="2"/>
</dbReference>
<dbReference type="SUPFAM" id="SSF52540">
    <property type="entry name" value="P-loop containing nucleoside triphosphate hydrolases"/>
    <property type="match status" value="2"/>
</dbReference>
<evidence type="ECO:0000256" key="2">
    <source>
        <dbReference type="ARBA" id="ARBA00022448"/>
    </source>
</evidence>
<evidence type="ECO:0000259" key="10">
    <source>
        <dbReference type="PROSITE" id="PS50893"/>
    </source>
</evidence>
<dbReference type="CDD" id="cd03215">
    <property type="entry name" value="ABC_Carb_Monos_II"/>
    <property type="match status" value="1"/>
</dbReference>
<evidence type="ECO:0000256" key="9">
    <source>
        <dbReference type="ARBA" id="ARBA00023136"/>
    </source>
</evidence>
<comment type="subcellular location">
    <subcellularLocation>
        <location evidence="1">Cell membrane</location>
        <topology evidence="1">Peripheral membrane protein</topology>
    </subcellularLocation>
</comment>
<feature type="domain" description="ABC transporter" evidence="10">
    <location>
        <begin position="252"/>
        <end position="494"/>
    </location>
</feature>
<keyword evidence="3" id="KW-1003">Cell membrane</keyword>